<keyword evidence="4 6" id="KW-0472">Membrane</keyword>
<evidence type="ECO:0000313" key="7">
    <source>
        <dbReference type="EMBL" id="KAF2843685.1"/>
    </source>
</evidence>
<evidence type="ECO:0000313" key="8">
    <source>
        <dbReference type="Proteomes" id="UP000799429"/>
    </source>
</evidence>
<feature type="transmembrane region" description="Helical" evidence="6">
    <location>
        <begin position="397"/>
        <end position="420"/>
    </location>
</feature>
<protein>
    <recommendedName>
        <fullName evidence="9">Mid2 domain-containing protein</fullName>
    </recommendedName>
</protein>
<dbReference type="PANTHER" id="PTHR15549:SF26">
    <property type="entry name" value="AXIAL BUDDING PATTERN PROTEIN 2-RELATED"/>
    <property type="match status" value="1"/>
</dbReference>
<keyword evidence="2 6" id="KW-0812">Transmembrane</keyword>
<feature type="region of interest" description="Disordered" evidence="5">
    <location>
        <begin position="349"/>
        <end position="392"/>
    </location>
</feature>
<evidence type="ECO:0000256" key="6">
    <source>
        <dbReference type="SAM" id="Phobius"/>
    </source>
</evidence>
<evidence type="ECO:0008006" key="9">
    <source>
        <dbReference type="Google" id="ProtNLM"/>
    </source>
</evidence>
<dbReference type="GO" id="GO:0071944">
    <property type="term" value="C:cell periphery"/>
    <property type="evidence" value="ECO:0007669"/>
    <property type="project" value="UniProtKB-ARBA"/>
</dbReference>
<feature type="compositionally biased region" description="Low complexity" evidence="5">
    <location>
        <begin position="367"/>
        <end position="392"/>
    </location>
</feature>
<evidence type="ECO:0000256" key="4">
    <source>
        <dbReference type="ARBA" id="ARBA00023136"/>
    </source>
</evidence>
<dbReference type="GO" id="GO:0016020">
    <property type="term" value="C:membrane"/>
    <property type="evidence" value="ECO:0007669"/>
    <property type="project" value="UniProtKB-SubCell"/>
</dbReference>
<organism evidence="7 8">
    <name type="scientific">Patellaria atrata CBS 101060</name>
    <dbReference type="NCBI Taxonomy" id="1346257"/>
    <lineage>
        <taxon>Eukaryota</taxon>
        <taxon>Fungi</taxon>
        <taxon>Dikarya</taxon>
        <taxon>Ascomycota</taxon>
        <taxon>Pezizomycotina</taxon>
        <taxon>Dothideomycetes</taxon>
        <taxon>Dothideomycetes incertae sedis</taxon>
        <taxon>Patellariales</taxon>
        <taxon>Patellariaceae</taxon>
        <taxon>Patellaria</taxon>
    </lineage>
</organism>
<gene>
    <name evidence="7" type="ORF">M501DRAFT_1028458</name>
</gene>
<dbReference type="EMBL" id="MU006089">
    <property type="protein sequence ID" value="KAF2843685.1"/>
    <property type="molecule type" value="Genomic_DNA"/>
</dbReference>
<keyword evidence="3 6" id="KW-1133">Transmembrane helix</keyword>
<accession>A0A9P4SJE3</accession>
<dbReference type="InterPro" id="IPR051694">
    <property type="entry name" value="Immunoregulatory_rcpt-like"/>
</dbReference>
<evidence type="ECO:0000256" key="3">
    <source>
        <dbReference type="ARBA" id="ARBA00022989"/>
    </source>
</evidence>
<feature type="compositionally biased region" description="Basic and acidic residues" evidence="5">
    <location>
        <begin position="514"/>
        <end position="527"/>
    </location>
</feature>
<evidence type="ECO:0000256" key="5">
    <source>
        <dbReference type="SAM" id="MobiDB-lite"/>
    </source>
</evidence>
<name>A0A9P4SJE3_9PEZI</name>
<keyword evidence="8" id="KW-1185">Reference proteome</keyword>
<comment type="caution">
    <text evidence="7">The sequence shown here is derived from an EMBL/GenBank/DDBJ whole genome shotgun (WGS) entry which is preliminary data.</text>
</comment>
<dbReference type="PANTHER" id="PTHR15549">
    <property type="entry name" value="PAIRED IMMUNOGLOBULIN-LIKE TYPE 2 RECEPTOR"/>
    <property type="match status" value="1"/>
</dbReference>
<dbReference type="Proteomes" id="UP000799429">
    <property type="component" value="Unassembled WGS sequence"/>
</dbReference>
<feature type="region of interest" description="Disordered" evidence="5">
    <location>
        <begin position="486"/>
        <end position="527"/>
    </location>
</feature>
<evidence type="ECO:0000256" key="1">
    <source>
        <dbReference type="ARBA" id="ARBA00004167"/>
    </source>
</evidence>
<reference evidence="7" key="1">
    <citation type="journal article" date="2020" name="Stud. Mycol.">
        <title>101 Dothideomycetes genomes: a test case for predicting lifestyles and emergence of pathogens.</title>
        <authorList>
            <person name="Haridas S."/>
            <person name="Albert R."/>
            <person name="Binder M."/>
            <person name="Bloem J."/>
            <person name="Labutti K."/>
            <person name="Salamov A."/>
            <person name="Andreopoulos B."/>
            <person name="Baker S."/>
            <person name="Barry K."/>
            <person name="Bills G."/>
            <person name="Bluhm B."/>
            <person name="Cannon C."/>
            <person name="Castanera R."/>
            <person name="Culley D."/>
            <person name="Daum C."/>
            <person name="Ezra D."/>
            <person name="Gonzalez J."/>
            <person name="Henrissat B."/>
            <person name="Kuo A."/>
            <person name="Liang C."/>
            <person name="Lipzen A."/>
            <person name="Lutzoni F."/>
            <person name="Magnuson J."/>
            <person name="Mondo S."/>
            <person name="Nolan M."/>
            <person name="Ohm R."/>
            <person name="Pangilinan J."/>
            <person name="Park H.-J."/>
            <person name="Ramirez L."/>
            <person name="Alfaro M."/>
            <person name="Sun H."/>
            <person name="Tritt A."/>
            <person name="Yoshinaga Y."/>
            <person name="Zwiers L.-H."/>
            <person name="Turgeon B."/>
            <person name="Goodwin S."/>
            <person name="Spatafora J."/>
            <person name="Crous P."/>
            <person name="Grigoriev I."/>
        </authorList>
    </citation>
    <scope>NUCLEOTIDE SEQUENCE</scope>
    <source>
        <strain evidence="7">CBS 101060</strain>
    </source>
</reference>
<sequence>MSASTSQMESAKRKRAMETPSYIRLIALLSLISFTTSTLLDDLELQINLNFDNATAIQNLVAEYGPQLYPSAQSTSTIKAQIQPTIRPGSSPLPPSVLEKRQGDCDSNGIRTCSGGGTCTGCGICCANGNIDYCCQATGFICCPASSSGCCSEFEFCRSTGCVSPEVTSTITSTFWSSEYDYHTSFDTEFITQTITQTEYSTRMVTASDVDTATVVVDRTTTLEERRAKRTAAARAKPRAHATLNQLPLTQSIYAPIRTKTQSDPAIVTLLTSPNLDALSEKLSRIGLLVKRQNTNTIYETVTATATTTIDTTIVSTLTSTDTLTRTVQEQRVATTFVDADTTVTSTRMVTITRGAENTDAPDPTRTGDSADSTGTDPSDPTSTSSKGGDDGLSTGAAVGIGLGTAAAVALILGLLFFFWRRSKKNKQAQGPVGASGPGMGMNPALHHGYPQQPYYDHGPEVYTQHQGMGTPMNTSPPPMMQAPYGRPTSPVEMQGNWQPYNPGMQYELPPNTYRDDPLKAHESVRR</sequence>
<dbReference type="AlphaFoldDB" id="A0A9P4SJE3"/>
<proteinExistence type="predicted"/>
<comment type="subcellular location">
    <subcellularLocation>
        <location evidence="1">Membrane</location>
        <topology evidence="1">Single-pass membrane protein</topology>
    </subcellularLocation>
</comment>
<evidence type="ECO:0000256" key="2">
    <source>
        <dbReference type="ARBA" id="ARBA00022692"/>
    </source>
</evidence>